<comment type="similarity">
    <text evidence="1">Belongs to the carbohydrate kinase PfkB family.</text>
</comment>
<organism evidence="6 7">
    <name type="scientific">Genlisea aurea</name>
    <dbReference type="NCBI Taxonomy" id="192259"/>
    <lineage>
        <taxon>Eukaryota</taxon>
        <taxon>Viridiplantae</taxon>
        <taxon>Streptophyta</taxon>
        <taxon>Embryophyta</taxon>
        <taxon>Tracheophyta</taxon>
        <taxon>Spermatophyta</taxon>
        <taxon>Magnoliopsida</taxon>
        <taxon>eudicotyledons</taxon>
        <taxon>Gunneridae</taxon>
        <taxon>Pentapetalae</taxon>
        <taxon>asterids</taxon>
        <taxon>lamiids</taxon>
        <taxon>Lamiales</taxon>
        <taxon>Lentibulariaceae</taxon>
        <taxon>Genlisea</taxon>
    </lineage>
</organism>
<dbReference type="PANTHER" id="PTHR43085:SF2">
    <property type="entry name" value="FRUCTOKINASE-LIKE 2, CHLOROPLASTIC"/>
    <property type="match status" value="1"/>
</dbReference>
<evidence type="ECO:0000259" key="5">
    <source>
        <dbReference type="Pfam" id="PF00294"/>
    </source>
</evidence>
<dbReference type="InterPro" id="IPR002173">
    <property type="entry name" value="Carboh/pur_kinase_PfkB_CS"/>
</dbReference>
<feature type="compositionally biased region" description="Polar residues" evidence="4">
    <location>
        <begin position="1"/>
        <end position="15"/>
    </location>
</feature>
<dbReference type="InterPro" id="IPR011611">
    <property type="entry name" value="PfkB_dom"/>
</dbReference>
<dbReference type="Proteomes" id="UP000015453">
    <property type="component" value="Unassembled WGS sequence"/>
</dbReference>
<dbReference type="InterPro" id="IPR029056">
    <property type="entry name" value="Ribokinase-like"/>
</dbReference>
<evidence type="ECO:0000256" key="4">
    <source>
        <dbReference type="SAM" id="MobiDB-lite"/>
    </source>
</evidence>
<dbReference type="Pfam" id="PF00294">
    <property type="entry name" value="PfkB"/>
    <property type="match status" value="1"/>
</dbReference>
<comment type="caution">
    <text evidence="6">The sequence shown here is derived from an EMBL/GenBank/DDBJ whole genome shotgun (WGS) entry which is preliminary data.</text>
</comment>
<dbReference type="PANTHER" id="PTHR43085">
    <property type="entry name" value="HEXOKINASE FAMILY MEMBER"/>
    <property type="match status" value="1"/>
</dbReference>
<dbReference type="GO" id="GO:0016301">
    <property type="term" value="F:kinase activity"/>
    <property type="evidence" value="ECO:0007669"/>
    <property type="project" value="UniProtKB-KW"/>
</dbReference>
<dbReference type="GO" id="GO:0009658">
    <property type="term" value="P:chloroplast organization"/>
    <property type="evidence" value="ECO:0007669"/>
    <property type="project" value="TreeGrafter"/>
</dbReference>
<gene>
    <name evidence="6" type="ORF">M569_05592</name>
</gene>
<evidence type="ECO:0000256" key="3">
    <source>
        <dbReference type="ARBA" id="ARBA00022777"/>
    </source>
</evidence>
<dbReference type="GO" id="GO:0042793">
    <property type="term" value="P:plastid transcription"/>
    <property type="evidence" value="ECO:0007669"/>
    <property type="project" value="TreeGrafter"/>
</dbReference>
<dbReference type="SUPFAM" id="SSF53613">
    <property type="entry name" value="Ribokinase-like"/>
    <property type="match status" value="1"/>
</dbReference>
<evidence type="ECO:0000256" key="1">
    <source>
        <dbReference type="ARBA" id="ARBA00010688"/>
    </source>
</evidence>
<keyword evidence="3" id="KW-0418">Kinase</keyword>
<dbReference type="Gene3D" id="3.40.1190.20">
    <property type="match status" value="1"/>
</dbReference>
<feature type="non-terminal residue" evidence="6">
    <location>
        <position position="1"/>
    </location>
</feature>
<evidence type="ECO:0000256" key="2">
    <source>
        <dbReference type="ARBA" id="ARBA00022679"/>
    </source>
</evidence>
<dbReference type="GO" id="GO:0009662">
    <property type="term" value="P:etioplast organization"/>
    <property type="evidence" value="ECO:0007669"/>
    <property type="project" value="TreeGrafter"/>
</dbReference>
<sequence>APSASETSDNKTIQKTARGRRSKKNDGAMIENQVDSETETNDSEVETSSLYLYEDSELETELEIEEGEDISFTYGWPPLVCCFGEIHYAFVPNGRRANRLIDYELHDRNRDALWEPEKFVRSSGGCASNVAISLAKLGGKVAFMGKLGNDDLGQSLLYLLNTSNVQTRAIRLDSKRATNASKMKISRRGGFKMTCVKASAQDSLLKSEINIDVLKEAEMFYFNSCCLLDRTMRSTLFRAIRIAKKLGNLIFYDPNIPLPLWLSSEEAKMFVRTAWRLSDVIEVTKQELELLSGITPSEKFDTRDNDSSKFIHYPPELVSQLWHDDLKVLFVTNGTSKVHYYTKEFNGFVHGSEDALLTPYTAQMSASGDGMVAG</sequence>
<dbReference type="EMBL" id="AUSU01002253">
    <property type="protein sequence ID" value="EPS69174.1"/>
    <property type="molecule type" value="Genomic_DNA"/>
</dbReference>
<dbReference type="InterPro" id="IPR050306">
    <property type="entry name" value="PfkB_Carbo_kinase"/>
</dbReference>
<dbReference type="GO" id="GO:0042644">
    <property type="term" value="C:chloroplast nucleoid"/>
    <property type="evidence" value="ECO:0007669"/>
    <property type="project" value="TreeGrafter"/>
</dbReference>
<dbReference type="CDD" id="cd01167">
    <property type="entry name" value="bac_FRK"/>
    <property type="match status" value="1"/>
</dbReference>
<keyword evidence="7" id="KW-1185">Reference proteome</keyword>
<feature type="non-terminal residue" evidence="6">
    <location>
        <position position="374"/>
    </location>
</feature>
<feature type="domain" description="Carbohydrate kinase PfkB" evidence="5">
    <location>
        <begin position="102"/>
        <end position="351"/>
    </location>
</feature>
<evidence type="ECO:0000313" key="7">
    <source>
        <dbReference type="Proteomes" id="UP000015453"/>
    </source>
</evidence>
<protein>
    <recommendedName>
        <fullName evidence="5">Carbohydrate kinase PfkB domain-containing protein</fullName>
    </recommendedName>
</protein>
<dbReference type="PROSITE" id="PS00583">
    <property type="entry name" value="PFKB_KINASES_1"/>
    <property type="match status" value="1"/>
</dbReference>
<keyword evidence="2" id="KW-0808">Transferase</keyword>
<reference evidence="6 7" key="1">
    <citation type="journal article" date="2013" name="BMC Genomics">
        <title>The miniature genome of a carnivorous plant Genlisea aurea contains a low number of genes and short non-coding sequences.</title>
        <authorList>
            <person name="Leushkin E.V."/>
            <person name="Sutormin R.A."/>
            <person name="Nabieva E.R."/>
            <person name="Penin A.A."/>
            <person name="Kondrashov A.S."/>
            <person name="Logacheva M.D."/>
        </authorList>
    </citation>
    <scope>NUCLEOTIDE SEQUENCE [LARGE SCALE GENOMIC DNA]</scope>
</reference>
<dbReference type="OrthoDB" id="415590at2759"/>
<feature type="compositionally biased region" description="Acidic residues" evidence="4">
    <location>
        <begin position="34"/>
        <end position="45"/>
    </location>
</feature>
<proteinExistence type="inferred from homology"/>
<feature type="region of interest" description="Disordered" evidence="4">
    <location>
        <begin position="1"/>
        <end position="45"/>
    </location>
</feature>
<name>S8CPQ9_9LAMI</name>
<evidence type="ECO:0000313" key="6">
    <source>
        <dbReference type="EMBL" id="EPS69174.1"/>
    </source>
</evidence>
<accession>S8CPQ9</accession>
<dbReference type="AlphaFoldDB" id="S8CPQ9"/>